<dbReference type="Gene3D" id="1.10.10.60">
    <property type="entry name" value="Homeodomain-like"/>
    <property type="match status" value="2"/>
</dbReference>
<dbReference type="PANTHER" id="PTHR43280">
    <property type="entry name" value="ARAC-FAMILY TRANSCRIPTIONAL REGULATOR"/>
    <property type="match status" value="1"/>
</dbReference>
<reference evidence="6 7" key="1">
    <citation type="submission" date="2018-07" db="EMBL/GenBank/DDBJ databases">
        <title>New species, Clostridium PI-S10-A1B.</title>
        <authorList>
            <person name="Krishna G."/>
            <person name="Summeta K."/>
            <person name="Shikha S."/>
            <person name="Prabhu P.B."/>
            <person name="Suresh K."/>
        </authorList>
    </citation>
    <scope>NUCLEOTIDE SEQUENCE [LARGE SCALE GENOMIC DNA]</scope>
    <source>
        <strain evidence="6 7">PI-S10-A1B</strain>
    </source>
</reference>
<protein>
    <submittedName>
        <fullName evidence="6">AraC family transcriptional regulator</fullName>
    </submittedName>
</protein>
<keyword evidence="8" id="KW-1185">Reference proteome</keyword>
<dbReference type="SUPFAM" id="SSF46689">
    <property type="entry name" value="Homeodomain-like"/>
    <property type="match status" value="2"/>
</dbReference>
<dbReference type="Proteomes" id="UP001419084">
    <property type="component" value="Unassembled WGS sequence"/>
</dbReference>
<keyword evidence="3" id="KW-0804">Transcription</keyword>
<dbReference type="EMBL" id="QOHO01000002">
    <property type="protein sequence ID" value="RFZ80939.1"/>
    <property type="molecule type" value="Genomic_DNA"/>
</dbReference>
<dbReference type="InterPro" id="IPR003313">
    <property type="entry name" value="AraC-bd"/>
</dbReference>
<dbReference type="RefSeq" id="WP_117415040.1">
    <property type="nucleotide sequence ID" value="NZ_BRPJ01000008.1"/>
</dbReference>
<dbReference type="GO" id="GO:0043565">
    <property type="term" value="F:sequence-specific DNA binding"/>
    <property type="evidence" value="ECO:0007669"/>
    <property type="project" value="InterPro"/>
</dbReference>
<keyword evidence="2" id="KW-0238">DNA-binding</keyword>
<dbReference type="SMART" id="SM00342">
    <property type="entry name" value="HTH_ARAC"/>
    <property type="match status" value="1"/>
</dbReference>
<dbReference type="EMBL" id="BRPJ01000008">
    <property type="protein sequence ID" value="GLB28523.1"/>
    <property type="molecule type" value="Genomic_DNA"/>
</dbReference>
<dbReference type="GO" id="GO:0003700">
    <property type="term" value="F:DNA-binding transcription factor activity"/>
    <property type="evidence" value="ECO:0007669"/>
    <property type="project" value="InterPro"/>
</dbReference>
<keyword evidence="1" id="KW-0805">Transcription regulation</keyword>
<dbReference type="PANTHER" id="PTHR43280:SF28">
    <property type="entry name" value="HTH-TYPE TRANSCRIPTIONAL ACTIVATOR RHAS"/>
    <property type="match status" value="1"/>
</dbReference>
<name>A0A3E2NIX7_9FIRM</name>
<evidence type="ECO:0000256" key="1">
    <source>
        <dbReference type="ARBA" id="ARBA00023015"/>
    </source>
</evidence>
<proteinExistence type="predicted"/>
<evidence type="ECO:0000313" key="5">
    <source>
        <dbReference type="EMBL" id="GLB28523.1"/>
    </source>
</evidence>
<sequence length="296" mass="34847">MSEPIAKHQMFEYEINNPFQIINLEGPLICEENLLNHWHTELEMAYIFQGHSDHYVDGNCIHAAPGDLVVVNSESIHSIIPDHTACQSRGMIAVVLIISRDFVMECFPDLDCHYFVISGKLNRIEVRRIMVTLSEKANCACNHEESLLIKGLILELFYYLCQDGYQMKDFVMNINQQKNNERLKGIIQHVERHYMEPITQSDTAKRFYFTKEYFSRFFKRNTGVNFKQYLTNYRILKARNELIGTDHSILEIALNNGFSDERRLIESFKKIYQITPLQYRKKNSSDYNHKKMIDNK</sequence>
<dbReference type="Proteomes" id="UP000260680">
    <property type="component" value="Unassembled WGS sequence"/>
</dbReference>
<reference evidence="5 8" key="2">
    <citation type="journal article" date="2024" name="Int. J. Syst. Evol. Microbiol.">
        <title>Lacrimispora brassicae sp. nov. isolated from fermented cabbage, and proposal of Clostridium indicum Gundawar et al. 2019 and Clostridium methoxybenzovorans Mechichi et al. 1999 as heterotypic synonyms of Lacrimispora amygdalina (Parshina et al. 2003) Haas and Blanchard 2020 and Lacrimispora indolis (McClung and McCoy 1957) Haas and Blanchard 2020, respectively.</title>
        <authorList>
            <person name="Kobayashi H."/>
            <person name="Tanizawa Y."/>
            <person name="Sakamoto M."/>
            <person name="Ohkuma M."/>
            <person name="Tohno M."/>
        </authorList>
    </citation>
    <scope>NUCLEOTIDE SEQUENCE [LARGE SCALE GENOMIC DNA]</scope>
    <source>
        <strain evidence="5 8">DSM 12857</strain>
    </source>
</reference>
<dbReference type="Gene3D" id="2.60.120.10">
    <property type="entry name" value="Jelly Rolls"/>
    <property type="match status" value="1"/>
</dbReference>
<dbReference type="PROSITE" id="PS00041">
    <property type="entry name" value="HTH_ARAC_FAMILY_1"/>
    <property type="match status" value="1"/>
</dbReference>
<dbReference type="Pfam" id="PF02311">
    <property type="entry name" value="AraC_binding"/>
    <property type="match status" value="1"/>
</dbReference>
<dbReference type="OrthoDB" id="253601at2"/>
<gene>
    <name evidence="6" type="ORF">DS742_00295</name>
    <name evidence="5" type="ORF">LAD12857_04460</name>
</gene>
<evidence type="ECO:0000313" key="7">
    <source>
        <dbReference type="Proteomes" id="UP000260680"/>
    </source>
</evidence>
<comment type="caution">
    <text evidence="6">The sequence shown here is derived from an EMBL/GenBank/DDBJ whole genome shotgun (WGS) entry which is preliminary data.</text>
</comment>
<dbReference type="InterPro" id="IPR011051">
    <property type="entry name" value="RmlC_Cupin_sf"/>
</dbReference>
<organism evidence="6 7">
    <name type="scientific">Lacrimispora amygdalina</name>
    <dbReference type="NCBI Taxonomy" id="253257"/>
    <lineage>
        <taxon>Bacteria</taxon>
        <taxon>Bacillati</taxon>
        <taxon>Bacillota</taxon>
        <taxon>Clostridia</taxon>
        <taxon>Lachnospirales</taxon>
        <taxon>Lachnospiraceae</taxon>
        <taxon>Lacrimispora</taxon>
    </lineage>
</organism>
<evidence type="ECO:0000313" key="6">
    <source>
        <dbReference type="EMBL" id="RFZ80939.1"/>
    </source>
</evidence>
<evidence type="ECO:0000256" key="3">
    <source>
        <dbReference type="ARBA" id="ARBA00023163"/>
    </source>
</evidence>
<dbReference type="InterPro" id="IPR009057">
    <property type="entry name" value="Homeodomain-like_sf"/>
</dbReference>
<dbReference type="AlphaFoldDB" id="A0A3E2NIX7"/>
<evidence type="ECO:0000259" key="4">
    <source>
        <dbReference type="PROSITE" id="PS01124"/>
    </source>
</evidence>
<dbReference type="PROSITE" id="PS01124">
    <property type="entry name" value="HTH_ARAC_FAMILY_2"/>
    <property type="match status" value="1"/>
</dbReference>
<dbReference type="InterPro" id="IPR018062">
    <property type="entry name" value="HTH_AraC-typ_CS"/>
</dbReference>
<accession>A0A3E2NIX7</accession>
<evidence type="ECO:0000313" key="8">
    <source>
        <dbReference type="Proteomes" id="UP001419084"/>
    </source>
</evidence>
<dbReference type="SUPFAM" id="SSF51182">
    <property type="entry name" value="RmlC-like cupins"/>
    <property type="match status" value="1"/>
</dbReference>
<dbReference type="InterPro" id="IPR018060">
    <property type="entry name" value="HTH_AraC"/>
</dbReference>
<evidence type="ECO:0000256" key="2">
    <source>
        <dbReference type="ARBA" id="ARBA00023125"/>
    </source>
</evidence>
<dbReference type="Pfam" id="PF12833">
    <property type="entry name" value="HTH_18"/>
    <property type="match status" value="1"/>
</dbReference>
<feature type="domain" description="HTH araC/xylS-type" evidence="4">
    <location>
        <begin position="184"/>
        <end position="282"/>
    </location>
</feature>
<dbReference type="InterPro" id="IPR014710">
    <property type="entry name" value="RmlC-like_jellyroll"/>
</dbReference>